<evidence type="ECO:0000313" key="4">
    <source>
        <dbReference type="EMBL" id="SLM85265.1"/>
    </source>
</evidence>
<dbReference type="InterPro" id="IPR036271">
    <property type="entry name" value="Tet_transcr_reg_TetR-rel_C_sf"/>
</dbReference>
<dbReference type="Proteomes" id="UP000195918">
    <property type="component" value="Unassembled WGS sequence"/>
</dbReference>
<dbReference type="GO" id="GO:0003677">
    <property type="term" value="F:DNA binding"/>
    <property type="evidence" value="ECO:0007669"/>
    <property type="project" value="UniProtKB-UniRule"/>
</dbReference>
<proteinExistence type="predicted"/>
<feature type="DNA-binding region" description="H-T-H motif" evidence="2">
    <location>
        <begin position="29"/>
        <end position="48"/>
    </location>
</feature>
<dbReference type="PROSITE" id="PS50977">
    <property type="entry name" value="HTH_TETR_2"/>
    <property type="match status" value="1"/>
</dbReference>
<organism evidence="4 5">
    <name type="scientific">Vagococcus fluvialis bH819</name>
    <dbReference type="NCBI Taxonomy" id="1255619"/>
    <lineage>
        <taxon>Bacteria</taxon>
        <taxon>Bacillati</taxon>
        <taxon>Bacillota</taxon>
        <taxon>Bacilli</taxon>
        <taxon>Lactobacillales</taxon>
        <taxon>Enterococcaceae</taxon>
        <taxon>Vagococcus</taxon>
    </lineage>
</organism>
<dbReference type="PANTHER" id="PTHR43479">
    <property type="entry name" value="ACREF/ENVCD OPERON REPRESSOR-RELATED"/>
    <property type="match status" value="1"/>
</dbReference>
<dbReference type="AlphaFoldDB" id="A0A1X6WLW8"/>
<dbReference type="SUPFAM" id="SSF48498">
    <property type="entry name" value="Tetracyclin repressor-like, C-terminal domain"/>
    <property type="match status" value="1"/>
</dbReference>
<feature type="domain" description="HTH tetR-type" evidence="3">
    <location>
        <begin position="6"/>
        <end position="66"/>
    </location>
</feature>
<dbReference type="OrthoDB" id="66596at2"/>
<evidence type="ECO:0000259" key="3">
    <source>
        <dbReference type="PROSITE" id="PS50977"/>
    </source>
</evidence>
<dbReference type="Gene3D" id="1.10.357.10">
    <property type="entry name" value="Tetracycline Repressor, domain 2"/>
    <property type="match status" value="1"/>
</dbReference>
<gene>
    <name evidence="4" type="ORF">FM121_04155</name>
</gene>
<protein>
    <submittedName>
        <fullName evidence="4">Regulatory protein, TetR</fullName>
    </submittedName>
</protein>
<dbReference type="InterPro" id="IPR001647">
    <property type="entry name" value="HTH_TetR"/>
</dbReference>
<dbReference type="RefSeq" id="WP_086950905.1">
    <property type="nucleotide sequence ID" value="NZ_FWFD01000008.1"/>
</dbReference>
<dbReference type="SUPFAM" id="SSF46689">
    <property type="entry name" value="Homeodomain-like"/>
    <property type="match status" value="1"/>
</dbReference>
<evidence type="ECO:0000256" key="1">
    <source>
        <dbReference type="ARBA" id="ARBA00023125"/>
    </source>
</evidence>
<accession>A0A1X6WLW8</accession>
<dbReference type="PANTHER" id="PTHR43479:SF11">
    <property type="entry name" value="ACREF_ENVCD OPERON REPRESSOR-RELATED"/>
    <property type="match status" value="1"/>
</dbReference>
<keyword evidence="5" id="KW-1185">Reference proteome</keyword>
<dbReference type="EMBL" id="FWFD01000008">
    <property type="protein sequence ID" value="SLM85265.1"/>
    <property type="molecule type" value="Genomic_DNA"/>
</dbReference>
<sequence>MARKKTITREHILNAAHEVVATEGFSGFTARNIASKMKSSTQPIYLEFKNMDDLREAFFEEVEKYLRDEVFNKEISGDPIIDLTLNYVEFAKNEKMLFRALFVEEHADGELLNKFGLEMFLEKAKLKEEYNGMSEEEMNTAFLGNWITATGLASLATSGRIQATNEEMVSILKIVNKSLRNNPNFTITSF</sequence>
<evidence type="ECO:0000256" key="2">
    <source>
        <dbReference type="PROSITE-ProRule" id="PRU00335"/>
    </source>
</evidence>
<dbReference type="InterPro" id="IPR050624">
    <property type="entry name" value="HTH-type_Tx_Regulator"/>
</dbReference>
<evidence type="ECO:0000313" key="5">
    <source>
        <dbReference type="Proteomes" id="UP000195918"/>
    </source>
</evidence>
<keyword evidence="1 2" id="KW-0238">DNA-binding</keyword>
<name>A0A1X6WLW8_9ENTE</name>
<reference evidence="5" key="1">
    <citation type="submission" date="2017-02" db="EMBL/GenBank/DDBJ databases">
        <authorList>
            <person name="Dridi B."/>
        </authorList>
    </citation>
    <scope>NUCLEOTIDE SEQUENCE [LARGE SCALE GENOMIC DNA]</scope>
    <source>
        <strain evidence="5">bH819</strain>
    </source>
</reference>
<dbReference type="Pfam" id="PF00440">
    <property type="entry name" value="TetR_N"/>
    <property type="match status" value="1"/>
</dbReference>
<dbReference type="InterPro" id="IPR009057">
    <property type="entry name" value="Homeodomain-like_sf"/>
</dbReference>